<evidence type="ECO:0000313" key="2">
    <source>
        <dbReference type="EMBL" id="KAG9345331.1"/>
    </source>
</evidence>
<feature type="region of interest" description="Disordered" evidence="1">
    <location>
        <begin position="1"/>
        <end position="35"/>
    </location>
</feature>
<evidence type="ECO:0008006" key="4">
    <source>
        <dbReference type="Google" id="ProtNLM"/>
    </source>
</evidence>
<proteinExistence type="predicted"/>
<organism evidence="2 3">
    <name type="scientific">Albula glossodonta</name>
    <name type="common">roundjaw bonefish</name>
    <dbReference type="NCBI Taxonomy" id="121402"/>
    <lineage>
        <taxon>Eukaryota</taxon>
        <taxon>Metazoa</taxon>
        <taxon>Chordata</taxon>
        <taxon>Craniata</taxon>
        <taxon>Vertebrata</taxon>
        <taxon>Euteleostomi</taxon>
        <taxon>Actinopterygii</taxon>
        <taxon>Neopterygii</taxon>
        <taxon>Teleostei</taxon>
        <taxon>Albuliformes</taxon>
        <taxon>Albulidae</taxon>
        <taxon>Albula</taxon>
    </lineage>
</organism>
<dbReference type="PANTHER" id="PTHR47050">
    <property type="entry name" value="TETRATRICOPEPTIDE REPEAT PROTEIN 24"/>
    <property type="match status" value="1"/>
</dbReference>
<dbReference type="InterPro" id="IPR011990">
    <property type="entry name" value="TPR-like_helical_dom_sf"/>
</dbReference>
<name>A0A8T2P1U8_9TELE</name>
<sequence>MASDGSLPQQGSKKKKNSRSKKVVEAPTPDTSELRADIEELTTSGYSALLKGDCTEALDFFKKAFKASLKLKETRVQRACAFNVGAAYVEAGKPQKGLDFLKRAQPGERGDRVADLQFNLGAAHEALKEPAQAAVHYLQAAQLYGSQGEGASEGDACMKLAHCHLLVQ</sequence>
<dbReference type="SUPFAM" id="SSF48452">
    <property type="entry name" value="TPR-like"/>
    <property type="match status" value="1"/>
</dbReference>
<feature type="non-terminal residue" evidence="2">
    <location>
        <position position="1"/>
    </location>
</feature>
<keyword evidence="3" id="KW-1185">Reference proteome</keyword>
<dbReference type="PANTHER" id="PTHR47050:SF2">
    <property type="entry name" value="TETRATRICOPEPTIDE REPEAT PROTEIN 24"/>
    <property type="match status" value="1"/>
</dbReference>
<feature type="compositionally biased region" description="Polar residues" evidence="1">
    <location>
        <begin position="1"/>
        <end position="11"/>
    </location>
</feature>
<reference evidence="2" key="1">
    <citation type="thesis" date="2021" institute="BYU ScholarsArchive" country="Provo, UT, USA">
        <title>Applications of and Algorithms for Genome Assembly and Genomic Analyses with an Emphasis on Marine Teleosts.</title>
        <authorList>
            <person name="Pickett B.D."/>
        </authorList>
    </citation>
    <scope>NUCLEOTIDE SEQUENCE</scope>
    <source>
        <strain evidence="2">HI-2016</strain>
    </source>
</reference>
<feature type="compositionally biased region" description="Basic residues" evidence="1">
    <location>
        <begin position="12"/>
        <end position="21"/>
    </location>
</feature>
<dbReference type="Gene3D" id="1.25.40.10">
    <property type="entry name" value="Tetratricopeptide repeat domain"/>
    <property type="match status" value="1"/>
</dbReference>
<evidence type="ECO:0000256" key="1">
    <source>
        <dbReference type="SAM" id="MobiDB-lite"/>
    </source>
</evidence>
<dbReference type="InterPro" id="IPR024812">
    <property type="entry name" value="TPR_24"/>
</dbReference>
<dbReference type="OrthoDB" id="9991614at2759"/>
<comment type="caution">
    <text evidence="2">The sequence shown here is derived from an EMBL/GenBank/DDBJ whole genome shotgun (WGS) entry which is preliminary data.</text>
</comment>
<accession>A0A8T2P1U8</accession>
<dbReference type="EMBL" id="JAFBMS010000018">
    <property type="protein sequence ID" value="KAG9345331.1"/>
    <property type="molecule type" value="Genomic_DNA"/>
</dbReference>
<dbReference type="Proteomes" id="UP000824540">
    <property type="component" value="Unassembled WGS sequence"/>
</dbReference>
<dbReference type="AlphaFoldDB" id="A0A8T2P1U8"/>
<protein>
    <recommendedName>
        <fullName evidence="4">Tetratricopeptide repeat protein 24</fullName>
    </recommendedName>
</protein>
<evidence type="ECO:0000313" key="3">
    <source>
        <dbReference type="Proteomes" id="UP000824540"/>
    </source>
</evidence>
<gene>
    <name evidence="2" type="ORF">JZ751_009877</name>
</gene>